<dbReference type="Proteomes" id="UP000241890">
    <property type="component" value="Unassembled WGS sequence"/>
</dbReference>
<dbReference type="EMBL" id="BEYU01000031">
    <property type="protein sequence ID" value="GBG27435.1"/>
    <property type="molecule type" value="Genomic_DNA"/>
</dbReference>
<comment type="caution">
    <text evidence="2">The sequence shown here is derived from an EMBL/GenBank/DDBJ whole genome shotgun (WGS) entry which is preliminary data.</text>
</comment>
<name>A0A2R5GA29_9STRA</name>
<keyword evidence="1" id="KW-0175">Coiled coil</keyword>
<dbReference type="InParanoid" id="A0A2R5GA29"/>
<organism evidence="2 3">
    <name type="scientific">Hondaea fermentalgiana</name>
    <dbReference type="NCBI Taxonomy" id="2315210"/>
    <lineage>
        <taxon>Eukaryota</taxon>
        <taxon>Sar</taxon>
        <taxon>Stramenopiles</taxon>
        <taxon>Bigyra</taxon>
        <taxon>Labyrinthulomycetes</taxon>
        <taxon>Thraustochytrida</taxon>
        <taxon>Thraustochytriidae</taxon>
        <taxon>Hondaea</taxon>
    </lineage>
</organism>
<proteinExistence type="predicted"/>
<dbReference type="AlphaFoldDB" id="A0A2R5GA29"/>
<sequence>MAFWTPHCTAPHRTAPHLALQVAGVRRGGVAYAELFGPAPAKAPATAGSTDATEMVVPRELREQLEQLRRATLHYRQKMSQVSQDLNREQDNYEQLRQLYEAQMARFQMLQQAQISWQDDIERKKEEVRSLREELDHVTLQWRKARQAELRNEELEETNRYLERLVITVAVTVPIALLAEKQLRSKM</sequence>
<evidence type="ECO:0000313" key="2">
    <source>
        <dbReference type="EMBL" id="GBG27435.1"/>
    </source>
</evidence>
<accession>A0A2R5GA29</accession>
<keyword evidence="3" id="KW-1185">Reference proteome</keyword>
<feature type="coiled-coil region" evidence="1">
    <location>
        <begin position="79"/>
        <end position="165"/>
    </location>
</feature>
<evidence type="ECO:0000256" key="1">
    <source>
        <dbReference type="SAM" id="Coils"/>
    </source>
</evidence>
<reference evidence="2 3" key="1">
    <citation type="submission" date="2017-12" db="EMBL/GenBank/DDBJ databases">
        <title>Sequencing, de novo assembly and annotation of complete genome of a new Thraustochytrid species, strain FCC1311.</title>
        <authorList>
            <person name="Sedici K."/>
            <person name="Godart F."/>
            <person name="Aiese Cigliano R."/>
            <person name="Sanseverino W."/>
            <person name="Barakat M."/>
            <person name="Ortet P."/>
            <person name="Marechal E."/>
            <person name="Cagnac O."/>
            <person name="Amato A."/>
        </authorList>
    </citation>
    <scope>NUCLEOTIDE SEQUENCE [LARGE SCALE GENOMIC DNA]</scope>
</reference>
<protein>
    <submittedName>
        <fullName evidence="2">Uncharacterized protein</fullName>
    </submittedName>
</protein>
<gene>
    <name evidence="2" type="ORF">FCC1311_036562</name>
</gene>
<evidence type="ECO:0000313" key="3">
    <source>
        <dbReference type="Proteomes" id="UP000241890"/>
    </source>
</evidence>